<name>A0AAJ6DCY7_9MICC</name>
<dbReference type="PANTHER" id="PTHR35007">
    <property type="entry name" value="INTEGRAL MEMBRANE PROTEIN-RELATED"/>
    <property type="match status" value="1"/>
</dbReference>
<feature type="transmembrane region" description="Helical" evidence="6">
    <location>
        <begin position="6"/>
        <end position="27"/>
    </location>
</feature>
<dbReference type="RefSeq" id="WP_110100264.1">
    <property type="nucleotide sequence ID" value="NZ_CP122561.1"/>
</dbReference>
<evidence type="ECO:0000256" key="2">
    <source>
        <dbReference type="ARBA" id="ARBA00022475"/>
    </source>
</evidence>
<evidence type="ECO:0000256" key="6">
    <source>
        <dbReference type="SAM" id="Phobius"/>
    </source>
</evidence>
<keyword evidence="5 6" id="KW-0472">Membrane</keyword>
<dbReference type="GO" id="GO:0005886">
    <property type="term" value="C:plasma membrane"/>
    <property type="evidence" value="ECO:0007669"/>
    <property type="project" value="UniProtKB-SubCell"/>
</dbReference>
<evidence type="ECO:0000256" key="3">
    <source>
        <dbReference type="ARBA" id="ARBA00022692"/>
    </source>
</evidence>
<dbReference type="GeneID" id="83694517"/>
<dbReference type="AlphaFoldDB" id="A0AAJ6DCY7"/>
<dbReference type="PANTHER" id="PTHR35007:SF2">
    <property type="entry name" value="PILUS ASSEMBLE PROTEIN"/>
    <property type="match status" value="1"/>
</dbReference>
<feature type="transmembrane region" description="Helical" evidence="6">
    <location>
        <begin position="134"/>
        <end position="151"/>
    </location>
</feature>
<comment type="subcellular location">
    <subcellularLocation>
        <location evidence="1">Cell membrane</location>
        <topology evidence="1">Multi-pass membrane protein</topology>
    </subcellularLocation>
</comment>
<feature type="transmembrane region" description="Helical" evidence="6">
    <location>
        <begin position="281"/>
        <end position="301"/>
    </location>
</feature>
<keyword evidence="4 6" id="KW-1133">Transmembrane helix</keyword>
<keyword evidence="3 6" id="KW-0812">Transmembrane</keyword>
<evidence type="ECO:0000256" key="4">
    <source>
        <dbReference type="ARBA" id="ARBA00022989"/>
    </source>
</evidence>
<protein>
    <submittedName>
        <fullName evidence="8">Type II secretion system F family protein</fullName>
    </submittedName>
</protein>
<accession>A0AAJ6DCY7</accession>
<feature type="domain" description="Type II secretion system protein GspF" evidence="7">
    <location>
        <begin position="176"/>
        <end position="299"/>
    </location>
</feature>
<dbReference type="Proteomes" id="UP001224674">
    <property type="component" value="Chromosome"/>
</dbReference>
<dbReference type="Pfam" id="PF00482">
    <property type="entry name" value="T2SSF"/>
    <property type="match status" value="1"/>
</dbReference>
<keyword evidence="9" id="KW-1185">Reference proteome</keyword>
<dbReference type="InterPro" id="IPR018076">
    <property type="entry name" value="T2SS_GspF_dom"/>
</dbReference>
<gene>
    <name evidence="8" type="ORF">QDX21_00450</name>
</gene>
<reference evidence="8 9" key="1">
    <citation type="submission" date="2023-03" db="EMBL/GenBank/DDBJ databases">
        <title>Complete genome sequences of several Auritidibacter ignavus strains isolated from ear infections.</title>
        <authorList>
            <person name="Baehr T."/>
            <person name="Baumhoegger A.M."/>
        </authorList>
    </citation>
    <scope>NUCLEOTIDE SEQUENCE [LARGE SCALE GENOMIC DNA]</scope>
    <source>
        <strain evidence="8 9">BABAE-6</strain>
    </source>
</reference>
<evidence type="ECO:0000313" key="9">
    <source>
        <dbReference type="Proteomes" id="UP001224674"/>
    </source>
</evidence>
<evidence type="ECO:0000256" key="5">
    <source>
        <dbReference type="ARBA" id="ARBA00023136"/>
    </source>
</evidence>
<sequence length="311" mass="33074">MSVPSWLALGCGALLGTGLVLIMLVVWTGGSPSLVQRVQPQLRGFAPATAPVTARPSGVLGTIYKLAAPLLGRVARLLDMMNLGSDQLQRKLWSAGLEMTVAQYRTEQLMYALLGASAGMVVSIGLAVNYSLTPLLGVIVVLGLGVLGFFLRDNVLSSQVSRRKARILAEFPTVTELVALSVSAGDTAQGAIERVANSAEGELATEFDRVMRDLHAGSSFATALRSCDHRVQIPAVERFISGLLVALERGTPLSQVLRAQAHDVREMSKRNLMEVAGKKEIGMMAPLIFGILPLTVLFAVYPGLSLLNLGV</sequence>
<feature type="transmembrane region" description="Helical" evidence="6">
    <location>
        <begin position="109"/>
        <end position="128"/>
    </location>
</feature>
<keyword evidence="2" id="KW-1003">Cell membrane</keyword>
<evidence type="ECO:0000313" key="8">
    <source>
        <dbReference type="EMBL" id="WGH93327.1"/>
    </source>
</evidence>
<proteinExistence type="predicted"/>
<evidence type="ECO:0000256" key="1">
    <source>
        <dbReference type="ARBA" id="ARBA00004651"/>
    </source>
</evidence>
<dbReference type="EMBL" id="CP122566">
    <property type="protein sequence ID" value="WGH93327.1"/>
    <property type="molecule type" value="Genomic_DNA"/>
</dbReference>
<evidence type="ECO:0000259" key="7">
    <source>
        <dbReference type="Pfam" id="PF00482"/>
    </source>
</evidence>
<organism evidence="8 9">
    <name type="scientific">Auritidibacter ignavus</name>
    <dbReference type="NCBI Taxonomy" id="678932"/>
    <lineage>
        <taxon>Bacteria</taxon>
        <taxon>Bacillati</taxon>
        <taxon>Actinomycetota</taxon>
        <taxon>Actinomycetes</taxon>
        <taxon>Micrococcales</taxon>
        <taxon>Micrococcaceae</taxon>
        <taxon>Auritidibacter</taxon>
    </lineage>
</organism>